<gene>
    <name evidence="1" type="ORF">F2Q69_00001076</name>
</gene>
<protein>
    <submittedName>
        <fullName evidence="1">Uncharacterized protein</fullName>
    </submittedName>
</protein>
<sequence length="62" mass="7182">MFSSPQIIGLWYQWPASFTRYQCPYIGSGRFGSSREKSTVTENFAVRTITREERFLVLKGSL</sequence>
<accession>A0A8S9P2K0</accession>
<evidence type="ECO:0000313" key="2">
    <source>
        <dbReference type="Proteomes" id="UP000712600"/>
    </source>
</evidence>
<dbReference type="Proteomes" id="UP000712600">
    <property type="component" value="Unassembled WGS sequence"/>
</dbReference>
<dbReference type="EMBL" id="QGKX02001521">
    <property type="protein sequence ID" value="KAF3507702.1"/>
    <property type="molecule type" value="Genomic_DNA"/>
</dbReference>
<evidence type="ECO:0000313" key="1">
    <source>
        <dbReference type="EMBL" id="KAF3507702.1"/>
    </source>
</evidence>
<proteinExistence type="predicted"/>
<organism evidence="1 2">
    <name type="scientific">Brassica cretica</name>
    <name type="common">Mustard</name>
    <dbReference type="NCBI Taxonomy" id="69181"/>
    <lineage>
        <taxon>Eukaryota</taxon>
        <taxon>Viridiplantae</taxon>
        <taxon>Streptophyta</taxon>
        <taxon>Embryophyta</taxon>
        <taxon>Tracheophyta</taxon>
        <taxon>Spermatophyta</taxon>
        <taxon>Magnoliopsida</taxon>
        <taxon>eudicotyledons</taxon>
        <taxon>Gunneridae</taxon>
        <taxon>Pentapetalae</taxon>
        <taxon>rosids</taxon>
        <taxon>malvids</taxon>
        <taxon>Brassicales</taxon>
        <taxon>Brassicaceae</taxon>
        <taxon>Brassiceae</taxon>
        <taxon>Brassica</taxon>
    </lineage>
</organism>
<comment type="caution">
    <text evidence="1">The sequence shown here is derived from an EMBL/GenBank/DDBJ whole genome shotgun (WGS) entry which is preliminary data.</text>
</comment>
<reference evidence="1" key="1">
    <citation type="submission" date="2019-12" db="EMBL/GenBank/DDBJ databases">
        <title>Genome sequencing and annotation of Brassica cretica.</title>
        <authorList>
            <person name="Studholme D.J."/>
            <person name="Sarris P."/>
        </authorList>
    </citation>
    <scope>NUCLEOTIDE SEQUENCE</scope>
    <source>
        <strain evidence="1">PFS-109/04</strain>
        <tissue evidence="1">Leaf</tissue>
    </source>
</reference>
<name>A0A8S9P2K0_BRACR</name>
<dbReference type="AlphaFoldDB" id="A0A8S9P2K0"/>